<dbReference type="Gene3D" id="3.40.50.720">
    <property type="entry name" value="NAD(P)-binding Rossmann-like Domain"/>
    <property type="match status" value="1"/>
</dbReference>
<evidence type="ECO:0000256" key="4">
    <source>
        <dbReference type="ARBA" id="ARBA00023002"/>
    </source>
</evidence>
<dbReference type="STRING" id="340177.Cag_1059"/>
<dbReference type="KEGG" id="cch:Cag_1059"/>
<proteinExistence type="predicted"/>
<dbReference type="PANTHER" id="PTHR47378">
    <property type="entry name" value="DIVINYL CHLOROPHYLLIDE A 8-VINYL-REDUCTASE, CHLOROPLASTIC"/>
    <property type="match status" value="1"/>
</dbReference>
<dbReference type="eggNOG" id="COG0702">
    <property type="taxonomic scope" value="Bacteria"/>
</dbReference>
<dbReference type="InterPro" id="IPR016040">
    <property type="entry name" value="NAD(P)-bd_dom"/>
</dbReference>
<feature type="domain" description="NAD(P)-binding" evidence="9">
    <location>
        <begin position="11"/>
        <end position="207"/>
    </location>
</feature>
<dbReference type="Pfam" id="PF13460">
    <property type="entry name" value="NAD_binding_10"/>
    <property type="match status" value="1"/>
</dbReference>
<reference evidence="10" key="1">
    <citation type="submission" date="2005-08" db="EMBL/GenBank/DDBJ databases">
        <title>Complete sequence of Chlorobium chlorochromatii CaD3.</title>
        <authorList>
            <person name="Copeland A."/>
            <person name="Lucas S."/>
            <person name="Lapidus A."/>
            <person name="Barry K."/>
            <person name="Detter J.C."/>
            <person name="Glavina T."/>
            <person name="Hammon N."/>
            <person name="Israni S."/>
            <person name="Pitluck S."/>
            <person name="Bryant D."/>
            <person name="Schmutz J."/>
            <person name="Larimer F."/>
            <person name="Land M."/>
            <person name="Kyrpides N."/>
            <person name="Ivanova N."/>
            <person name="Richardson P."/>
        </authorList>
    </citation>
    <scope>NUCLEOTIDE SEQUENCE [LARGE SCALE GENOMIC DNA]</scope>
    <source>
        <strain evidence="10">CaD3</strain>
    </source>
</reference>
<evidence type="ECO:0000256" key="5">
    <source>
        <dbReference type="ARBA" id="ARBA00023171"/>
    </source>
</evidence>
<dbReference type="EMBL" id="CP000108">
    <property type="protein sequence ID" value="ABB28321.1"/>
    <property type="molecule type" value="Genomic_DNA"/>
</dbReference>
<evidence type="ECO:0000259" key="9">
    <source>
        <dbReference type="Pfam" id="PF13460"/>
    </source>
</evidence>
<comment type="pathway">
    <text evidence="1">Porphyrin-containing compound metabolism; chlorophyll biosynthesis.</text>
</comment>
<evidence type="ECO:0000313" key="10">
    <source>
        <dbReference type="EMBL" id="ABB28321.1"/>
    </source>
</evidence>
<dbReference type="EC" id="1.3.1.75" evidence="6"/>
<dbReference type="PANTHER" id="PTHR47378:SF1">
    <property type="entry name" value="DIVINYL CHLOROPHYLLIDE A 8-VINYL-REDUCTASE, CHLOROPLASTIC"/>
    <property type="match status" value="1"/>
</dbReference>
<dbReference type="GO" id="GO:0015995">
    <property type="term" value="P:chlorophyll biosynthetic process"/>
    <property type="evidence" value="ECO:0007669"/>
    <property type="project" value="UniProtKB-UniPathway"/>
</dbReference>
<evidence type="ECO:0000256" key="8">
    <source>
        <dbReference type="ARBA" id="ARBA00049498"/>
    </source>
</evidence>
<dbReference type="InterPro" id="IPR036291">
    <property type="entry name" value="NAD(P)-bd_dom_sf"/>
</dbReference>
<dbReference type="UniPathway" id="UPA00668"/>
<protein>
    <recommendedName>
        <fullName evidence="7">Divinyl chlorophyllide a 8-vinyl-reductase, chloroplastic</fullName>
        <ecNumber evidence="6">1.3.1.75</ecNumber>
    </recommendedName>
</protein>
<sequence length="332" mass="36668">MDNKKRVFVVGSTGYIGKFVVRELVARGYHVVSFARERSGVGAATTAEQLRQDLKGSEVRFGDVGNMQSLRANGIRGEHFDVVVSCLTSRNGGIQDSWNIDYQATRNALDAAKAAGATQFVLLSAICVQKPMLEFQRAKLKFERELQESGLTWSIVRPTAFFKSIAGQVEAVKNGKPFVMFGNGRLTACKPISEADLARYIVNCIDDSSMQNRILPIGGPGPAITPLDQGMMLFELLGREPKFKKMPIQMFDVIIPVLALLGKIFPQFKEKAEFARIGKYYCSESMLVLDPKTGNYNAAITPSFGSDTLREFYGRVLKDGLKGQELGEHAMF</sequence>
<keyword evidence="4" id="KW-0560">Oxidoreductase</keyword>
<evidence type="ECO:0000256" key="2">
    <source>
        <dbReference type="ARBA" id="ARBA00022857"/>
    </source>
</evidence>
<accession>Q3ARQ4</accession>
<dbReference type="InterPro" id="IPR044201">
    <property type="entry name" value="DVR-like"/>
</dbReference>
<evidence type="ECO:0000256" key="6">
    <source>
        <dbReference type="ARBA" id="ARBA00024059"/>
    </source>
</evidence>
<dbReference type="CDD" id="cd05243">
    <property type="entry name" value="SDR_a5"/>
    <property type="match status" value="1"/>
</dbReference>
<keyword evidence="5" id="KW-0149">Chlorophyll biosynthesis</keyword>
<keyword evidence="2" id="KW-0521">NADP</keyword>
<dbReference type="GO" id="GO:0033728">
    <property type="term" value="F:3,8-divinyl protochlorophyllide a 8-vinyl-reductase (NADPH) activity"/>
    <property type="evidence" value="ECO:0007669"/>
    <property type="project" value="UniProtKB-EC"/>
</dbReference>
<comment type="catalytic activity">
    <reaction evidence="8">
        <text>protochlorophyllide a + NADP(+) = 3,8-divinyl protochlorophyllide a + NADPH + H(+)</text>
        <dbReference type="Rhea" id="RHEA:48884"/>
        <dbReference type="ChEBI" id="CHEBI:15378"/>
        <dbReference type="ChEBI" id="CHEBI:57783"/>
        <dbReference type="ChEBI" id="CHEBI:58349"/>
        <dbReference type="ChEBI" id="CHEBI:58632"/>
        <dbReference type="ChEBI" id="CHEBI:83350"/>
        <dbReference type="EC" id="1.3.1.75"/>
    </reaction>
</comment>
<name>Q3ARQ4_CHLCH</name>
<dbReference type="AlphaFoldDB" id="Q3ARQ4"/>
<evidence type="ECO:0000256" key="7">
    <source>
        <dbReference type="ARBA" id="ARBA00024089"/>
    </source>
</evidence>
<dbReference type="OrthoDB" id="9803892at2"/>
<dbReference type="SUPFAM" id="SSF51735">
    <property type="entry name" value="NAD(P)-binding Rossmann-fold domains"/>
    <property type="match status" value="1"/>
</dbReference>
<organism evidence="10">
    <name type="scientific">Chlorobium chlorochromatii (strain CaD3)</name>
    <dbReference type="NCBI Taxonomy" id="340177"/>
    <lineage>
        <taxon>Bacteria</taxon>
        <taxon>Pseudomonadati</taxon>
        <taxon>Chlorobiota</taxon>
        <taxon>Chlorobiia</taxon>
        <taxon>Chlorobiales</taxon>
        <taxon>Chlorobiaceae</taxon>
        <taxon>Chlorobium/Pelodictyon group</taxon>
        <taxon>Chlorobium</taxon>
    </lineage>
</organism>
<dbReference type="HOGENOM" id="CLU_043999_0_0_10"/>
<evidence type="ECO:0000256" key="3">
    <source>
        <dbReference type="ARBA" id="ARBA00022946"/>
    </source>
</evidence>
<keyword evidence="3" id="KW-0809">Transit peptide</keyword>
<gene>
    <name evidence="10" type="ordered locus">Cag_1059</name>
</gene>
<evidence type="ECO:0000256" key="1">
    <source>
        <dbReference type="ARBA" id="ARBA00005173"/>
    </source>
</evidence>